<dbReference type="RefSeq" id="WP_309853986.1">
    <property type="nucleotide sequence ID" value="NZ_JAVDQJ010000004.1"/>
</dbReference>
<proteinExistence type="predicted"/>
<evidence type="ECO:0000313" key="2">
    <source>
        <dbReference type="Proteomes" id="UP001185331"/>
    </source>
</evidence>
<dbReference type="EMBL" id="JAVDQK010000005">
    <property type="protein sequence ID" value="MDR6219005.1"/>
    <property type="molecule type" value="Genomic_DNA"/>
</dbReference>
<reference evidence="1" key="1">
    <citation type="submission" date="2023-07" db="EMBL/GenBank/DDBJ databases">
        <title>Sorghum-associated microbial communities from plants grown in Nebraska, USA.</title>
        <authorList>
            <person name="Schachtman D."/>
        </authorList>
    </citation>
    <scope>NUCLEOTIDE SEQUENCE</scope>
    <source>
        <strain evidence="1">BE330</strain>
    </source>
</reference>
<accession>A0AAE4BMF3</accession>
<name>A0AAE4BMF3_9DEIO</name>
<evidence type="ECO:0000313" key="1">
    <source>
        <dbReference type="EMBL" id="MDR6219005.1"/>
    </source>
</evidence>
<gene>
    <name evidence="1" type="ORF">J2Y00_002602</name>
</gene>
<comment type="caution">
    <text evidence="1">The sequence shown here is derived from an EMBL/GenBank/DDBJ whole genome shotgun (WGS) entry which is preliminary data.</text>
</comment>
<dbReference type="AlphaFoldDB" id="A0AAE4BMF3"/>
<organism evidence="1 2">
    <name type="scientific">Deinococcus soli</name>
    <name type="common">ex Cha et al. 2016</name>
    <dbReference type="NCBI Taxonomy" id="1309411"/>
    <lineage>
        <taxon>Bacteria</taxon>
        <taxon>Thermotogati</taxon>
        <taxon>Deinococcota</taxon>
        <taxon>Deinococci</taxon>
        <taxon>Deinococcales</taxon>
        <taxon>Deinococcaceae</taxon>
        <taxon>Deinococcus</taxon>
    </lineage>
</organism>
<dbReference type="Proteomes" id="UP001185331">
    <property type="component" value="Unassembled WGS sequence"/>
</dbReference>
<sequence length="144" mass="16312">MITSDMFVAFRSTDLHPDPDAPPTYFGIYASHTDLERDIQRRLRGPVHDEIVKITAGTDQTVAVIREREPDERLRVERFYVRPPGTYDLDVMPTFMTGRIAALAGLVQQSAQTLRTPAEVRQYSYLSDALLATSRVTTQLGWLT</sequence>
<protein>
    <submittedName>
        <fullName evidence="1">Uncharacterized protein</fullName>
    </submittedName>
</protein>